<dbReference type="KEGG" id="nbe:Back2_10720"/>
<evidence type="ECO:0000259" key="2">
    <source>
        <dbReference type="PROSITE" id="PS51723"/>
    </source>
</evidence>
<evidence type="ECO:0000313" key="4">
    <source>
        <dbReference type="Proteomes" id="UP000271573"/>
    </source>
</evidence>
<dbReference type="RefSeq" id="WP_164512483.1">
    <property type="nucleotide sequence ID" value="NZ_AP019307.1"/>
</dbReference>
<name>A0A3G9IL94_9ACTN</name>
<dbReference type="Proteomes" id="UP000271573">
    <property type="component" value="Chromosome"/>
</dbReference>
<protein>
    <recommendedName>
        <fullName evidence="2">Peptidase M60 domain-containing protein</fullName>
    </recommendedName>
</protein>
<dbReference type="Gene3D" id="2.60.40.1080">
    <property type="match status" value="1"/>
</dbReference>
<dbReference type="SMART" id="SM01276">
    <property type="entry name" value="M60-like"/>
    <property type="match status" value="1"/>
</dbReference>
<dbReference type="InterPro" id="IPR047589">
    <property type="entry name" value="DUF11_rpt"/>
</dbReference>
<evidence type="ECO:0000313" key="3">
    <source>
        <dbReference type="EMBL" id="BBH16785.1"/>
    </source>
</evidence>
<keyword evidence="1" id="KW-0732">Signal</keyword>
<feature type="signal peptide" evidence="1">
    <location>
        <begin position="1"/>
        <end position="27"/>
    </location>
</feature>
<dbReference type="EMBL" id="AP019307">
    <property type="protein sequence ID" value="BBH16785.1"/>
    <property type="molecule type" value="Genomic_DNA"/>
</dbReference>
<dbReference type="Pfam" id="PF24346">
    <property type="entry name" value="DUF7507"/>
    <property type="match status" value="2"/>
</dbReference>
<feature type="domain" description="Peptidase M60" evidence="2">
    <location>
        <begin position="873"/>
        <end position="1244"/>
    </location>
</feature>
<dbReference type="InterPro" id="IPR042279">
    <property type="entry name" value="Pep_M60_3"/>
</dbReference>
<gene>
    <name evidence="3" type="ORF">Back2_10720</name>
</gene>
<dbReference type="NCBIfam" id="TIGR01451">
    <property type="entry name" value="B_ant_repeat"/>
    <property type="match status" value="1"/>
</dbReference>
<dbReference type="Pfam" id="PF17291">
    <property type="entry name" value="M60-like_N"/>
    <property type="match status" value="1"/>
</dbReference>
<dbReference type="PROSITE" id="PS51723">
    <property type="entry name" value="PEPTIDASE_M60"/>
    <property type="match status" value="1"/>
</dbReference>
<sequence>MKRRIVATLAVLAALTATLAVSAPTSAATTPVLTVTPTGARIAYGTGLFMRALYRNSAGVTTDVTAKASWVSRTPALSYMHGAGQVRISGKPVGGVAVVSASYGGKTTYLKINVSTAALTSVVPAMTSKTIFVGDRFGFETLGYFVGFNEQLRWWSAYSFQPAGIVSSASGVLTGLKPGRTVVTASYRGKVSRITVTVLAKTPRIVLTKTAGNVVDTDHSGGASAGDTIPYTFSVRNTGNIPVTLTGVTDPKLGAITCTPTALAPNQIASCNGVTYTVTQADVDAQSVASTATATASSAAGQVQSQASTSTSLSTLSHFTVTTSTTAPTDADTDGLLDMGDTIHYSYAVKNTGSTTLSSVSVTPGIGGAATCPTGSVSPGATVTCTSSLGVTLAQVGAGSLSNAATASATSPTGQVGATAAAFSTTFDRMNIALQHGLPNLVSYAELVAKAQALKSAHASLAASLLPSTAMNWQFDAQGQSVSSYAMPFQQVVLRSNHNFSGGSSTADLAVAGTAPGQTTRMAYVTANPFTDLLASPRTAMPDAGMNAFDVNLLKWLLKASDLSSTSFNVKLVNTWGSTTSGTEAPTRSWFAAHAPGLHLNVSECDLPDPTCLTGADLVVFGGIGSTSDSPTIANQVKAAYDGGVPVLFMADNWYGDAPAAIAQKFGMAVDYSPVYWDHNGLQNSTTANQLPGGLDGFQQVVSPLVNTTFGTPLATSDYSACQGKDTLYDCNLGTAAFTAYQTATASWRSWVSSANTNGVSWFSQPRNGDQDLMRALVMLADKLRTGAAPSLRPGDSVPAVTYPVPTYTDGGAATRGLFVDSTTMTAWSGNQAAADTGTVYCTRSDTVAHRCVAPGWPGFGNHSLTLTSTRNDEWQATGFDAKPGVPLTVRLTSDPGLKVYVRTFFQRNGTTKSGQVDGSNVSYYDRPQFVATDWIPVTTTGTTFSSPYGGPLYVRIVGSTATSGTSVPLQFNNTATHPAVLDMTDSSQVSNFVATVNAANTNHDGAYYADLGGSGFEAHMSVAAINDALTNSGTQGRTWSYTDHGGLQQFLNDFRDQYVFTVYKMAGLQLGPNTPLANSDDPDVVTACQHFGFPCLDPSLNQRTVIQHLNYDQHAQCGDLCSGNPIDSDGSPSPAGWGENHELGHNLQRQQLNIMWADTGANGTNAAAANVWSNYSNRSGEVSNNIFPYHTAWNFYRNVHRGWGDSSFPGGSAPDTATLSRDVGGIDAFSIAQSIRLQQNNGGVLRAYDASCNLHNTTDTTATPTNIAIANAIWRNSGTYDDNNLRMSFYQQIAPLMRGRVLSDGTTLNDGYGIWTLLYQAARGWSDATSSQAKWTAAAQTTYGMSDFAWNNDAVYGSGKTVGNMIGNDFLLIELSKITGYDWRPYFQTHGALYTALANQQVIDNTPTGGYKSFNNVFPALGAQLPFANMSNIGTVDMTSPSQTWPGAYEGSATTPSYAGFHPGTKASTGATCP</sequence>
<keyword evidence="4" id="KW-1185">Reference proteome</keyword>
<dbReference type="Gene3D" id="1.10.390.30">
    <property type="entry name" value="Peptidase M60, enhancin-like domain 3"/>
    <property type="match status" value="1"/>
</dbReference>
<accession>A0A3G9IL94</accession>
<reference evidence="3 4" key="1">
    <citation type="submission" date="2018-11" db="EMBL/GenBank/DDBJ databases">
        <title>Complete genome sequence of Nocardioides baekrokdamisoli strain KCTC 39748.</title>
        <authorList>
            <person name="Kang S.W."/>
            <person name="Lee K.C."/>
            <person name="Kim K.K."/>
            <person name="Kim J.S."/>
            <person name="Kim D.S."/>
            <person name="Ko S.H."/>
            <person name="Yang S.H."/>
            <person name="Shin Y.K."/>
            <person name="Lee J.S."/>
        </authorList>
    </citation>
    <scope>NUCLEOTIDE SEQUENCE [LARGE SCALE GENOMIC DNA]</scope>
    <source>
        <strain evidence="3 4">KCTC 39748</strain>
    </source>
</reference>
<dbReference type="InterPro" id="IPR055354">
    <property type="entry name" value="DUF7507"/>
</dbReference>
<proteinExistence type="predicted"/>
<dbReference type="InterPro" id="IPR040711">
    <property type="entry name" value="IMPa_N_2"/>
</dbReference>
<evidence type="ECO:0000256" key="1">
    <source>
        <dbReference type="SAM" id="SignalP"/>
    </source>
</evidence>
<dbReference type="NCBIfam" id="NF038322">
    <property type="entry name" value="ImpA_fam_HExGH"/>
    <property type="match status" value="1"/>
</dbReference>
<feature type="chain" id="PRO_5039135547" description="Peptidase M60 domain-containing protein" evidence="1">
    <location>
        <begin position="28"/>
        <end position="1475"/>
    </location>
</feature>
<dbReference type="InterPro" id="IPR035423">
    <property type="entry name" value="M60-like_N"/>
</dbReference>
<dbReference type="InterPro" id="IPR031161">
    <property type="entry name" value="Peptidase_M60_dom"/>
</dbReference>
<dbReference type="Pfam" id="PF18650">
    <property type="entry name" value="IMPa_N_2"/>
    <property type="match status" value="1"/>
</dbReference>
<organism evidence="3 4">
    <name type="scientific">Nocardioides baekrokdamisoli</name>
    <dbReference type="NCBI Taxonomy" id="1804624"/>
    <lineage>
        <taxon>Bacteria</taxon>
        <taxon>Bacillati</taxon>
        <taxon>Actinomycetota</taxon>
        <taxon>Actinomycetes</taxon>
        <taxon>Propionibacteriales</taxon>
        <taxon>Nocardioidaceae</taxon>
        <taxon>Nocardioides</taxon>
    </lineage>
</organism>